<organism evidence="2 3">
    <name type="scientific">Escherichia phage Henu7</name>
    <dbReference type="NCBI Taxonomy" id="2589652"/>
    <lineage>
        <taxon>Viruses</taxon>
        <taxon>Duplodnaviria</taxon>
        <taxon>Heunggongvirae</taxon>
        <taxon>Uroviricota</taxon>
        <taxon>Caudoviricetes</taxon>
        <taxon>Drexlerviridae</taxon>
        <taxon>Tempevirinae</taxon>
        <taxon>Henuseptimavirus</taxon>
        <taxon>Henuseptimavirus henu7</taxon>
    </lineage>
</organism>
<name>A0A5B8RNT0_9CAUD</name>
<dbReference type="GeneID" id="65053229"/>
<evidence type="ECO:0000313" key="3">
    <source>
        <dbReference type="Proteomes" id="UP000321468"/>
    </source>
</evidence>
<dbReference type="EMBL" id="MN019128">
    <property type="protein sequence ID" value="QEA09688.1"/>
    <property type="molecule type" value="Genomic_DNA"/>
</dbReference>
<reference evidence="2 3" key="1">
    <citation type="submission" date="2019-06" db="EMBL/GenBank/DDBJ databases">
        <authorList>
            <person name="Li Q."/>
            <person name="Teng T."/>
        </authorList>
    </citation>
    <scope>NUCLEOTIDE SEQUENCE [LARGE SCALE GENOMIC DNA]</scope>
</reference>
<protein>
    <recommendedName>
        <fullName evidence="1">DUF7274 domain-containing protein</fullName>
    </recommendedName>
</protein>
<accession>A0A5B8RNT0</accession>
<dbReference type="KEGG" id="vg:65053229"/>
<keyword evidence="3" id="KW-1185">Reference proteome</keyword>
<evidence type="ECO:0000313" key="2">
    <source>
        <dbReference type="EMBL" id="QEA09688.1"/>
    </source>
</evidence>
<proteinExistence type="predicted"/>
<sequence length="76" mass="8641">MIEIKFDGNSKPFNGVQIHKDATHAVAGRNFGTYFKLNGEWYFTVFTCHALKVAVMSHDFDISDHIMDGAEITEFK</sequence>
<dbReference type="InterPro" id="IPR055698">
    <property type="entry name" value="DUF7274"/>
</dbReference>
<feature type="domain" description="DUF7274" evidence="1">
    <location>
        <begin position="3"/>
        <end position="76"/>
    </location>
</feature>
<dbReference type="Proteomes" id="UP000321468">
    <property type="component" value="Genome"/>
</dbReference>
<dbReference type="RefSeq" id="YP_010064773.1">
    <property type="nucleotide sequence ID" value="NC_054894.1"/>
</dbReference>
<evidence type="ECO:0000259" key="1">
    <source>
        <dbReference type="Pfam" id="PF23939"/>
    </source>
</evidence>
<dbReference type="Pfam" id="PF23939">
    <property type="entry name" value="DUF7274"/>
    <property type="match status" value="1"/>
</dbReference>